<protein>
    <submittedName>
        <fullName evidence="1">Uncharacterized protein</fullName>
    </submittedName>
</protein>
<dbReference type="Proteomes" id="UP000287394">
    <property type="component" value="Chromosome"/>
</dbReference>
<dbReference type="KEGG" id="ccot:CCAX7_25810"/>
<dbReference type="AlphaFoldDB" id="A0A402CVT9"/>
<accession>A0A402CVT9</accession>
<evidence type="ECO:0000313" key="2">
    <source>
        <dbReference type="Proteomes" id="UP000287394"/>
    </source>
</evidence>
<organism evidence="1 2">
    <name type="scientific">Capsulimonas corticalis</name>
    <dbReference type="NCBI Taxonomy" id="2219043"/>
    <lineage>
        <taxon>Bacteria</taxon>
        <taxon>Bacillati</taxon>
        <taxon>Armatimonadota</taxon>
        <taxon>Armatimonadia</taxon>
        <taxon>Capsulimonadales</taxon>
        <taxon>Capsulimonadaceae</taxon>
        <taxon>Capsulimonas</taxon>
    </lineage>
</organism>
<name>A0A402CVT9_9BACT</name>
<gene>
    <name evidence="1" type="ORF">CCAX7_25810</name>
</gene>
<dbReference type="EMBL" id="AP025739">
    <property type="protein sequence ID" value="BDI30530.1"/>
    <property type="molecule type" value="Genomic_DNA"/>
</dbReference>
<reference evidence="1 2" key="1">
    <citation type="journal article" date="2019" name="Int. J. Syst. Evol. Microbiol.">
        <title>Capsulimonas corticalis gen. nov., sp. nov., an aerobic capsulated bacterium, of a novel bacterial order, Capsulimonadales ord. nov., of the class Armatimonadia of the phylum Armatimonadetes.</title>
        <authorList>
            <person name="Li J."/>
            <person name="Kudo C."/>
            <person name="Tonouchi A."/>
        </authorList>
    </citation>
    <scope>NUCLEOTIDE SEQUENCE [LARGE SCALE GENOMIC DNA]</scope>
    <source>
        <strain evidence="1 2">AX-7</strain>
    </source>
</reference>
<keyword evidence="2" id="KW-1185">Reference proteome</keyword>
<sequence>MLLVRYLAERGYSQARSVNAMLIRDTTCRHEWVEVDGVIIDITADQFKARPKQLPVIVSDHSTFHLSYRRAESRQYTSGWTDWNYNEDFRRDLEEFYAVVVQLMDEPTVA</sequence>
<proteinExistence type="predicted"/>
<evidence type="ECO:0000313" key="1">
    <source>
        <dbReference type="EMBL" id="BDI30530.1"/>
    </source>
</evidence>